<evidence type="ECO:0000256" key="9">
    <source>
        <dbReference type="ARBA" id="ARBA00023315"/>
    </source>
</evidence>
<dbReference type="InterPro" id="IPR032263">
    <property type="entry name" value="Citrate-bd"/>
</dbReference>
<sequence>MARKKIREFDAKRLLREHAARLSNLALPLAVHQVRLGGPTLLEQSKDVDRSSRFVVKPDMLFGKRGKQNLIKLNASLQEAHDWIEERMGQSVCVNDVTGRMTSFVVEPFVPHEREFYFSIRSVREGEMVSFSTAGGMDIEEHWDLVKQILIVPGQRLEDAAISDLFVSANLSDQELHAIAAFIRACFLVYVDLDMTLLECNPFTILNNFTAFPLDLRVELDSYASFRNVRKWGENLEFPEPWGREKSEEESCIQELDEKSGASLKFTILNDPHTSRIWTMVAGGGASVIFADTVINMGYGKLLANYAEYSGAPKEQETYLYARTVLKIATRSSDGHNRALLLGGGVANFTDVLSSFKGIIAAFNEFHGKLQACRFKIFVRRGGPNEKAGLRLMKQIGDELQIPIEVYGPDTNMTSIVSRAIDWIESH</sequence>
<dbReference type="GO" id="GO:0003878">
    <property type="term" value="F:ATP citrate synthase activity"/>
    <property type="evidence" value="ECO:0007669"/>
    <property type="project" value="UniProtKB-EC"/>
</dbReference>
<name>A0A8K0AI00_ANDGO</name>
<feature type="domain" description="ATP-citrate synthase citrate-binding" evidence="11">
    <location>
        <begin position="244"/>
        <end position="422"/>
    </location>
</feature>
<dbReference type="PANTHER" id="PTHR11815:SF10">
    <property type="entry name" value="SUCCINATE--COA LIGASE [GDP-FORMING] SUBUNIT BETA, MITOCHONDRIAL"/>
    <property type="match status" value="1"/>
</dbReference>
<dbReference type="Proteomes" id="UP000799049">
    <property type="component" value="Unassembled WGS sequence"/>
</dbReference>
<dbReference type="GO" id="GO:0004775">
    <property type="term" value="F:succinate-CoA ligase (ADP-forming) activity"/>
    <property type="evidence" value="ECO:0007669"/>
    <property type="project" value="TreeGrafter"/>
</dbReference>
<dbReference type="GO" id="GO:0006629">
    <property type="term" value="P:lipid metabolic process"/>
    <property type="evidence" value="ECO:0007669"/>
    <property type="project" value="UniProtKB-KW"/>
</dbReference>
<comment type="caution">
    <text evidence="13">The sequence shown here is derived from an EMBL/GenBank/DDBJ whole genome shotgun (WGS) entry which is preliminary data.</text>
</comment>
<evidence type="ECO:0000259" key="12">
    <source>
        <dbReference type="Pfam" id="PF24948"/>
    </source>
</evidence>
<dbReference type="GO" id="GO:0042709">
    <property type="term" value="C:succinate-CoA ligase complex"/>
    <property type="evidence" value="ECO:0007669"/>
    <property type="project" value="TreeGrafter"/>
</dbReference>
<dbReference type="EC" id="2.3.3.8" evidence="2"/>
<evidence type="ECO:0000259" key="11">
    <source>
        <dbReference type="Pfam" id="PF16114"/>
    </source>
</evidence>
<dbReference type="InterPro" id="IPR056749">
    <property type="entry name" value="Citrate_synth_N"/>
</dbReference>
<keyword evidence="5" id="KW-0808">Transferase</keyword>
<keyword evidence="9" id="KW-0012">Acyltransferase</keyword>
<evidence type="ECO:0000256" key="6">
    <source>
        <dbReference type="ARBA" id="ARBA00022741"/>
    </source>
</evidence>
<dbReference type="GO" id="GO:0006099">
    <property type="term" value="P:tricarboxylic acid cycle"/>
    <property type="evidence" value="ECO:0007669"/>
    <property type="project" value="TreeGrafter"/>
</dbReference>
<dbReference type="Gene3D" id="3.40.50.261">
    <property type="entry name" value="Succinyl-CoA synthetase domains"/>
    <property type="match status" value="1"/>
</dbReference>
<protein>
    <recommendedName>
        <fullName evidence="2">ATP citrate synthase</fullName>
        <ecNumber evidence="2">2.3.3.8</ecNumber>
    </recommendedName>
</protein>
<evidence type="ECO:0000256" key="2">
    <source>
        <dbReference type="ARBA" id="ARBA00012639"/>
    </source>
</evidence>
<evidence type="ECO:0000256" key="4">
    <source>
        <dbReference type="ARBA" id="ARBA00022516"/>
    </source>
</evidence>
<dbReference type="OrthoDB" id="3261737at2759"/>
<keyword evidence="3" id="KW-0963">Cytoplasm</keyword>
<dbReference type="AlphaFoldDB" id="A0A8K0AI00"/>
<reference evidence="13" key="1">
    <citation type="submission" date="2019-09" db="EMBL/GenBank/DDBJ databases">
        <title>The Mitochondrial Proteome of the Jakobid, Andalucia godoyi, a Protist With the Most Gene-Rich and Bacteria-Like Mitochondrial Genome.</title>
        <authorList>
            <person name="Gray M.W."/>
            <person name="Burger G."/>
            <person name="Derelle R."/>
            <person name="Klimes V."/>
            <person name="Leger M."/>
            <person name="Sarrasin M."/>
            <person name="Vlcek C."/>
            <person name="Roger A.J."/>
            <person name="Elias M."/>
            <person name="Lang B.F."/>
        </authorList>
    </citation>
    <scope>NUCLEOTIDE SEQUENCE</scope>
    <source>
        <strain evidence="13">And28</strain>
    </source>
</reference>
<gene>
    <name evidence="13" type="ORF">ANDGO_01804</name>
</gene>
<keyword evidence="7" id="KW-0067">ATP-binding</keyword>
<evidence type="ECO:0000256" key="3">
    <source>
        <dbReference type="ARBA" id="ARBA00022490"/>
    </source>
</evidence>
<dbReference type="SUPFAM" id="SSF56059">
    <property type="entry name" value="Glutathione synthetase ATP-binding domain-like"/>
    <property type="match status" value="1"/>
</dbReference>
<keyword evidence="6" id="KW-0547">Nucleotide-binding</keyword>
<evidence type="ECO:0000256" key="8">
    <source>
        <dbReference type="ARBA" id="ARBA00023098"/>
    </source>
</evidence>
<evidence type="ECO:0000256" key="1">
    <source>
        <dbReference type="ARBA" id="ARBA00004496"/>
    </source>
</evidence>
<dbReference type="SUPFAM" id="SSF52210">
    <property type="entry name" value="Succinyl-CoA synthetase domains"/>
    <property type="match status" value="1"/>
</dbReference>
<comment type="catalytic activity">
    <reaction evidence="10">
        <text>oxaloacetate + acetyl-CoA + ADP + phosphate = citrate + ATP + CoA</text>
        <dbReference type="Rhea" id="RHEA:21160"/>
        <dbReference type="ChEBI" id="CHEBI:16452"/>
        <dbReference type="ChEBI" id="CHEBI:16947"/>
        <dbReference type="ChEBI" id="CHEBI:30616"/>
        <dbReference type="ChEBI" id="CHEBI:43474"/>
        <dbReference type="ChEBI" id="CHEBI:57287"/>
        <dbReference type="ChEBI" id="CHEBI:57288"/>
        <dbReference type="ChEBI" id="CHEBI:456216"/>
        <dbReference type="EC" id="2.3.3.8"/>
    </reaction>
</comment>
<feature type="domain" description="ATP-citrate synthase ATP-grasp" evidence="12">
    <location>
        <begin position="2"/>
        <end position="232"/>
    </location>
</feature>
<evidence type="ECO:0000313" key="14">
    <source>
        <dbReference type="Proteomes" id="UP000799049"/>
    </source>
</evidence>
<proteinExistence type="predicted"/>
<keyword evidence="4" id="KW-0444">Lipid biosynthesis</keyword>
<dbReference type="GO" id="GO:0006104">
    <property type="term" value="P:succinyl-CoA metabolic process"/>
    <property type="evidence" value="ECO:0007669"/>
    <property type="project" value="TreeGrafter"/>
</dbReference>
<evidence type="ECO:0000256" key="5">
    <source>
        <dbReference type="ARBA" id="ARBA00022679"/>
    </source>
</evidence>
<evidence type="ECO:0000256" key="10">
    <source>
        <dbReference type="ARBA" id="ARBA00047593"/>
    </source>
</evidence>
<dbReference type="PANTHER" id="PTHR11815">
    <property type="entry name" value="SUCCINYL-COA SYNTHETASE BETA CHAIN"/>
    <property type="match status" value="1"/>
</dbReference>
<keyword evidence="8" id="KW-0443">Lipid metabolism</keyword>
<comment type="subcellular location">
    <subcellularLocation>
        <location evidence="1">Cytoplasm</location>
    </subcellularLocation>
</comment>
<dbReference type="InterPro" id="IPR016102">
    <property type="entry name" value="Succinyl-CoA_synth-like"/>
</dbReference>
<dbReference type="FunFam" id="3.40.50.261:FF:000008">
    <property type="entry name" value="ATP-citrate synthase alpha chain protein"/>
    <property type="match status" value="1"/>
</dbReference>
<dbReference type="Gene3D" id="3.30.470.110">
    <property type="match status" value="1"/>
</dbReference>
<evidence type="ECO:0000256" key="7">
    <source>
        <dbReference type="ARBA" id="ARBA00022840"/>
    </source>
</evidence>
<dbReference type="GO" id="GO:0005524">
    <property type="term" value="F:ATP binding"/>
    <property type="evidence" value="ECO:0007669"/>
    <property type="project" value="UniProtKB-KW"/>
</dbReference>
<accession>A0A8K0AI00</accession>
<dbReference type="EMBL" id="VRVR01000051">
    <property type="protein sequence ID" value="KAF0852235.1"/>
    <property type="molecule type" value="Genomic_DNA"/>
</dbReference>
<organism evidence="13 14">
    <name type="scientific">Andalucia godoyi</name>
    <name type="common">Flagellate</name>
    <dbReference type="NCBI Taxonomy" id="505711"/>
    <lineage>
        <taxon>Eukaryota</taxon>
        <taxon>Discoba</taxon>
        <taxon>Jakobida</taxon>
        <taxon>Andalucina</taxon>
        <taxon>Andaluciidae</taxon>
        <taxon>Andalucia</taxon>
    </lineage>
</organism>
<evidence type="ECO:0000313" key="13">
    <source>
        <dbReference type="EMBL" id="KAF0852235.1"/>
    </source>
</evidence>
<dbReference type="Pfam" id="PF16114">
    <property type="entry name" value="Citrate_bind"/>
    <property type="match status" value="1"/>
</dbReference>
<dbReference type="Pfam" id="PF24948">
    <property type="entry name" value="Citrate_synth_N"/>
    <property type="match status" value="1"/>
</dbReference>
<keyword evidence="14" id="KW-1185">Reference proteome</keyword>